<evidence type="ECO:0000313" key="2">
    <source>
        <dbReference type="EMBL" id="TDL42978.1"/>
    </source>
</evidence>
<feature type="transmembrane region" description="Helical" evidence="1">
    <location>
        <begin position="73"/>
        <end position="94"/>
    </location>
</feature>
<dbReference type="Proteomes" id="UP000295163">
    <property type="component" value="Unassembled WGS sequence"/>
</dbReference>
<accession>A0A4R5YFG2</accession>
<comment type="caution">
    <text evidence="2">The sequence shown here is derived from an EMBL/GenBank/DDBJ whole genome shotgun (WGS) entry which is preliminary data.</text>
</comment>
<proteinExistence type="predicted"/>
<gene>
    <name evidence="2" type="ORF">E2R59_09145</name>
</gene>
<evidence type="ECO:0000313" key="3">
    <source>
        <dbReference type="Proteomes" id="UP000295163"/>
    </source>
</evidence>
<protein>
    <submittedName>
        <fullName evidence="2">Uncharacterized protein</fullName>
    </submittedName>
</protein>
<keyword evidence="1" id="KW-0472">Membrane</keyword>
<organism evidence="2 3">
    <name type="scientific">Kocuria rosea</name>
    <name type="common">Deinococcus erythromyxa</name>
    <name type="synonym">Micrococcus rubens</name>
    <dbReference type="NCBI Taxonomy" id="1275"/>
    <lineage>
        <taxon>Bacteria</taxon>
        <taxon>Bacillati</taxon>
        <taxon>Actinomycetota</taxon>
        <taxon>Actinomycetes</taxon>
        <taxon>Micrococcales</taxon>
        <taxon>Micrococcaceae</taxon>
        <taxon>Kocuria</taxon>
    </lineage>
</organism>
<sequence length="100" mass="10317">MNAAGPAVPPSVPPRRMPPWWVVLACLGGLLVLGGALLVLLHPAEASFGWFADASPGDAAFPAMTLVTPEATAGWAGVVAGLVLWAFCAGWLVGRRASRR</sequence>
<name>A0A4R5YFG2_KOCRO</name>
<feature type="transmembrane region" description="Helical" evidence="1">
    <location>
        <begin position="20"/>
        <end position="41"/>
    </location>
</feature>
<dbReference type="EMBL" id="SMZT01000003">
    <property type="protein sequence ID" value="TDL42978.1"/>
    <property type="molecule type" value="Genomic_DNA"/>
</dbReference>
<evidence type="ECO:0000256" key="1">
    <source>
        <dbReference type="SAM" id="Phobius"/>
    </source>
</evidence>
<reference evidence="2 3" key="1">
    <citation type="submission" date="2019-03" db="EMBL/GenBank/DDBJ databases">
        <title>Genome Sequencing and Assembly of Various Microbes Isolated from Partially Reclaimed Soil and Acid Mine Drainage (AMD) Site.</title>
        <authorList>
            <person name="Steinbock B."/>
            <person name="Bechtold R."/>
            <person name="Sevigny J.L."/>
            <person name="Thomas D."/>
            <person name="Cuthill L.R."/>
            <person name="Aveiro Johannsen E.J."/>
            <person name="Thomas K."/>
            <person name="Ghosh A."/>
        </authorList>
    </citation>
    <scope>NUCLEOTIDE SEQUENCE [LARGE SCALE GENOMIC DNA]</scope>
    <source>
        <strain evidence="2 3">S-A3</strain>
    </source>
</reference>
<keyword evidence="1" id="KW-0812">Transmembrane</keyword>
<keyword evidence="1" id="KW-1133">Transmembrane helix</keyword>
<dbReference type="AlphaFoldDB" id="A0A4R5YFG2"/>